<dbReference type="AlphaFoldDB" id="A0A2T2YF93"/>
<dbReference type="EMBL" id="PYFT01000001">
    <property type="protein sequence ID" value="PSR54180.1"/>
    <property type="molecule type" value="Genomic_DNA"/>
</dbReference>
<sequence>MKTEFTHNQIVELAYKWLLKRTGFAFKELRSLSNECPDVLGFRHEASILIECKISRNDFLCDKNKSFRKNPSIGMGNYRLYCCPDGLIKKEELPEKWGLIYVNQEGKCRLVHNCFNHRGGNMFLPKNQFEANLTEERKMLYTALRRMHIKGVLDLIYDKQYITF</sequence>
<comment type="caution">
    <text evidence="1">The sequence shown here is derived from an EMBL/GenBank/DDBJ whole genome shotgun (WGS) entry which is preliminary data.</text>
</comment>
<organism evidence="1 2">
    <name type="scientific">Adhaeribacter arboris</name>
    <dbReference type="NCBI Taxonomy" id="2072846"/>
    <lineage>
        <taxon>Bacteria</taxon>
        <taxon>Pseudomonadati</taxon>
        <taxon>Bacteroidota</taxon>
        <taxon>Cytophagia</taxon>
        <taxon>Cytophagales</taxon>
        <taxon>Hymenobacteraceae</taxon>
        <taxon>Adhaeribacter</taxon>
    </lineage>
</organism>
<proteinExistence type="predicted"/>
<keyword evidence="2" id="KW-1185">Reference proteome</keyword>
<reference evidence="1 2" key="1">
    <citation type="submission" date="2018-03" db="EMBL/GenBank/DDBJ databases">
        <title>Adhaeribacter sp. HMF7605 Genome sequencing and assembly.</title>
        <authorList>
            <person name="Kang H."/>
            <person name="Kang J."/>
            <person name="Cha I."/>
            <person name="Kim H."/>
            <person name="Joh K."/>
        </authorList>
    </citation>
    <scope>NUCLEOTIDE SEQUENCE [LARGE SCALE GENOMIC DNA]</scope>
    <source>
        <strain evidence="1 2">HMF7605</strain>
    </source>
</reference>
<evidence type="ECO:0000313" key="2">
    <source>
        <dbReference type="Proteomes" id="UP000240357"/>
    </source>
</evidence>
<dbReference type="RefSeq" id="WP_106929600.1">
    <property type="nucleotide sequence ID" value="NZ_PYFT01000001.1"/>
</dbReference>
<accession>A0A2T2YF93</accession>
<gene>
    <name evidence="1" type="ORF">AHMF7605_11930</name>
</gene>
<evidence type="ECO:0000313" key="1">
    <source>
        <dbReference type="EMBL" id="PSR54180.1"/>
    </source>
</evidence>
<protein>
    <submittedName>
        <fullName evidence="1">Uncharacterized protein</fullName>
    </submittedName>
</protein>
<name>A0A2T2YF93_9BACT</name>
<dbReference type="OrthoDB" id="198812at2"/>
<dbReference type="Proteomes" id="UP000240357">
    <property type="component" value="Unassembled WGS sequence"/>
</dbReference>